<dbReference type="InterPro" id="IPR011709">
    <property type="entry name" value="DEAD-box_helicase_OB_fold"/>
</dbReference>
<dbReference type="InterPro" id="IPR024590">
    <property type="entry name" value="HrpA_C"/>
</dbReference>
<dbReference type="FunFam" id="1.20.120.1080:FF:000005">
    <property type="entry name" value="ATP-dependent helicase HrpA"/>
    <property type="match status" value="1"/>
</dbReference>
<evidence type="ECO:0000313" key="12">
    <source>
        <dbReference type="Proteomes" id="UP000009235"/>
    </source>
</evidence>
<reference evidence="11 12" key="1">
    <citation type="journal article" date="2011" name="J. Bacteriol.">
        <title>Complete genome sequence of Amycolicicoccus subflavus DQS3-9A1T, an actinomycete isolated from crude oil-polluted soil.</title>
        <authorList>
            <person name="Cai M."/>
            <person name="Chen W.M."/>
            <person name="Nie Y."/>
            <person name="Chi C.Q."/>
            <person name="Wang Y.N."/>
            <person name="Tang Y.Q."/>
            <person name="Li G.Y."/>
            <person name="Wu X.L."/>
        </authorList>
    </citation>
    <scope>NUCLEOTIDE SEQUENCE [LARGE SCALE GENOMIC DNA]</scope>
    <source>
        <strain evidence="12">DSM 45089 / DQS3-9A1</strain>
    </source>
</reference>
<dbReference type="FunFam" id="3.40.50.300:FF:000575">
    <property type="entry name" value="ATP-dependent helicase hrpA"/>
    <property type="match status" value="1"/>
</dbReference>
<protein>
    <recommendedName>
        <fullName evidence="2">RNA helicase</fullName>
        <ecNumber evidence="2">3.6.4.13</ecNumber>
    </recommendedName>
</protein>
<dbReference type="GO" id="GO:0003724">
    <property type="term" value="F:RNA helicase activity"/>
    <property type="evidence" value="ECO:0007669"/>
    <property type="project" value="UniProtKB-EC"/>
</dbReference>
<dbReference type="Gene3D" id="3.40.50.300">
    <property type="entry name" value="P-loop containing nucleotide triphosphate hydrolases"/>
    <property type="match status" value="2"/>
</dbReference>
<dbReference type="Pfam" id="PF21010">
    <property type="entry name" value="HA2_C"/>
    <property type="match status" value="1"/>
</dbReference>
<sequence>MNPTSSQADAHKDLPSRHELRTLLDSLTLRDAHRLHQRLRHAKNAADRSKIAAAAQKAQLRVSARHEAVPTISYPPELPVSERRDDIAAAIRDNQVVIVAGETGSGKTTQLPKICLELGRGIRGTIGHTQPRRLAARTVAERIAEELDCDLGTAVGYTVRFTDRVSETTLVKLMTDGILLNEIQRDRMLRNYDTLIIDEAHERSLNIDFILGYLKQLLPRRPDLKVIITSATIDPERFAEQFATDGVPAPIVEVSGRTYPVEIRYEPLTEERQPDARDDATGGSRTTVEKDPVDAICDAVSELLREGPGDILVFLSGEREIRDTADALHDRKLPRVDVLPLYARLSAADQHRVFTKHSARRVVLSTNVAETSLTVPGIKYVIDPGYARISRYSLRTKVQRLPIEPISQASARQRAGRCGRVSDGICVRLYSEQDFDDRPLFTDPEILRTNLAAVVLQMASLDLGDVADFPFIDAPDPRSVRDGVRLLEELGALAKPGGGKRGHTLTEVGRQLAALPIDPRLGRMLVEAHASGCLREVLTVVAGLSIQDVRERPSEQQQKADELHRRFAESGSDFLAYLDLWNYLRETRTELSSSQFRKLCRGEFLHWQRIREWQDLRGQLKQICSGLGWLQNESPAAPDTVHQALLSGLLSHIGMREADTREFLGARGAKFMVFPGSALAKKPPQFVMAAELVETSRLWARTVAKIEPAWAERLAGDLVKRVYSEPHWSSRQGAVLAYERVTLFGVPLAAKRRVNYGSIDTETSRELFIRHALVQGEWDFRHEFFTRNRELLADVEDLENRARRRDILVDDDTLFDFYDARLPDTVVSARHFDSWWKKKKHSNPELLTFTTETLVNTDAAAVHARDFPDAWKQADLLFPLSYHFEPGHPRDGVTVQIPLSQLERVRPVGFEWLVPGLRNELAVALIKTLPKAVRRQVVPAPDFAAAALSAVKPRTEPMPVAFARELSRLGGLRIEPHDFTLTELPDHLRMTFAVIDDNGDTIRAAKDLDELKDGLATAVTKAVARAGSSAERPPRWAWPDFPGGHIPRVVDHRSRGNIVRGYPALVLEPQGIAVRVLSTAAAQDHSMVSATRALIAHEAGPLPKSVFSGFPAAQRLILNYAPAGGIARIAEDCRDCAIDVLVTQFGGVAWDGATFASLSAKVRSNLTEHTRHVLLRVVPVLEEAHALSVVLSGRTDEAAQDVSDQLADLVYPGFVTESGADRLPSLVRYLTAARRRVEALPGSVSRDSRGMAALDRIYARLSDTLERLPQAERTSPRVDEVHWMIEELRVSLFAQAVGTAYAISEQRVANAIDALTVR</sequence>
<evidence type="ECO:0000256" key="2">
    <source>
        <dbReference type="ARBA" id="ARBA00012552"/>
    </source>
</evidence>
<dbReference type="InterPro" id="IPR027417">
    <property type="entry name" value="P-loop_NTPase"/>
</dbReference>
<dbReference type="EC" id="3.6.4.13" evidence="2"/>
<comment type="similarity">
    <text evidence="1">Belongs to the DEAD box helicase family. DEAH subfamily.</text>
</comment>
<dbReference type="Pfam" id="PF07717">
    <property type="entry name" value="OB_NTP_bind"/>
    <property type="match status" value="1"/>
</dbReference>
<keyword evidence="12" id="KW-1185">Reference proteome</keyword>
<dbReference type="NCBIfam" id="NF008348">
    <property type="entry name" value="PRK11131.1"/>
    <property type="match status" value="1"/>
</dbReference>
<dbReference type="CDD" id="cd18791">
    <property type="entry name" value="SF2_C_RHA"/>
    <property type="match status" value="1"/>
</dbReference>
<dbReference type="InterPro" id="IPR014001">
    <property type="entry name" value="Helicase_ATP-bd"/>
</dbReference>
<dbReference type="GO" id="GO:0016787">
    <property type="term" value="F:hydrolase activity"/>
    <property type="evidence" value="ECO:0007669"/>
    <property type="project" value="UniProtKB-KW"/>
</dbReference>
<gene>
    <name evidence="11" type="primary">hrpA</name>
    <name evidence="11" type="ordered locus">AS9A_1730</name>
</gene>
<dbReference type="Pfam" id="PF00270">
    <property type="entry name" value="DEAD"/>
    <property type="match status" value="1"/>
</dbReference>
<comment type="catalytic activity">
    <reaction evidence="7">
        <text>ATP + H2O = ADP + phosphate + H(+)</text>
        <dbReference type="Rhea" id="RHEA:13065"/>
        <dbReference type="ChEBI" id="CHEBI:15377"/>
        <dbReference type="ChEBI" id="CHEBI:15378"/>
        <dbReference type="ChEBI" id="CHEBI:30616"/>
        <dbReference type="ChEBI" id="CHEBI:43474"/>
        <dbReference type="ChEBI" id="CHEBI:456216"/>
        <dbReference type="EC" id="3.6.4.13"/>
    </reaction>
</comment>
<dbReference type="InterPro" id="IPR003593">
    <property type="entry name" value="AAA+_ATPase"/>
</dbReference>
<dbReference type="Gene3D" id="1.20.120.1080">
    <property type="match status" value="1"/>
</dbReference>
<dbReference type="FunFam" id="3.40.50.300:FF:000439">
    <property type="entry name" value="ATP-dependent RNA helicase HrpA"/>
    <property type="match status" value="1"/>
</dbReference>
<evidence type="ECO:0000256" key="6">
    <source>
        <dbReference type="ARBA" id="ARBA00022840"/>
    </source>
</evidence>
<evidence type="ECO:0000259" key="10">
    <source>
        <dbReference type="PROSITE" id="PS51194"/>
    </source>
</evidence>
<dbReference type="PROSITE" id="PS51194">
    <property type="entry name" value="HELICASE_CTER"/>
    <property type="match status" value="1"/>
</dbReference>
<keyword evidence="6" id="KW-0067">ATP-binding</keyword>
<dbReference type="InterPro" id="IPR007502">
    <property type="entry name" value="Helicase-assoc_dom"/>
</dbReference>
<dbReference type="RefSeq" id="WP_013806528.1">
    <property type="nucleotide sequence ID" value="NC_015564.1"/>
</dbReference>
<dbReference type="InterPro" id="IPR010222">
    <property type="entry name" value="RNA_helicase_HrpA"/>
</dbReference>
<proteinExistence type="inferred from homology"/>
<dbReference type="PROSITE" id="PS51192">
    <property type="entry name" value="HELICASE_ATP_BIND_1"/>
    <property type="match status" value="1"/>
</dbReference>
<dbReference type="InterPro" id="IPR001650">
    <property type="entry name" value="Helicase_C-like"/>
</dbReference>
<dbReference type="EMBL" id="CP002786">
    <property type="protein sequence ID" value="AEF40179.1"/>
    <property type="molecule type" value="Genomic_DNA"/>
</dbReference>
<accession>F6EKP3</accession>
<dbReference type="eggNOG" id="COG1643">
    <property type="taxonomic scope" value="Bacteria"/>
</dbReference>
<evidence type="ECO:0000313" key="11">
    <source>
        <dbReference type="EMBL" id="AEF40179.1"/>
    </source>
</evidence>
<dbReference type="Pfam" id="PF00271">
    <property type="entry name" value="Helicase_C"/>
    <property type="match status" value="1"/>
</dbReference>
<feature type="domain" description="Helicase C-terminal" evidence="10">
    <location>
        <begin position="295"/>
        <end position="462"/>
    </location>
</feature>
<dbReference type="Pfam" id="PF11898">
    <property type="entry name" value="DUF3418"/>
    <property type="match status" value="1"/>
</dbReference>
<dbReference type="OrthoDB" id="9805617at2"/>
<feature type="domain" description="Helicase ATP-binding" evidence="9">
    <location>
        <begin position="88"/>
        <end position="251"/>
    </location>
</feature>
<evidence type="ECO:0000259" key="9">
    <source>
        <dbReference type="PROSITE" id="PS51192"/>
    </source>
</evidence>
<dbReference type="SMART" id="SM00490">
    <property type="entry name" value="HELICc"/>
    <property type="match status" value="1"/>
</dbReference>
<keyword evidence="4" id="KW-0378">Hydrolase</keyword>
<keyword evidence="5 11" id="KW-0347">Helicase</keyword>
<dbReference type="NCBIfam" id="TIGR01967">
    <property type="entry name" value="DEAH_box_HrpA"/>
    <property type="match status" value="1"/>
</dbReference>
<dbReference type="SUPFAM" id="SSF52540">
    <property type="entry name" value="P-loop containing nucleoside triphosphate hydrolases"/>
    <property type="match status" value="1"/>
</dbReference>
<dbReference type="KEGG" id="asd:AS9A_1730"/>
<dbReference type="GO" id="GO:0005524">
    <property type="term" value="F:ATP binding"/>
    <property type="evidence" value="ECO:0007669"/>
    <property type="project" value="UniProtKB-KW"/>
</dbReference>
<dbReference type="Proteomes" id="UP000009235">
    <property type="component" value="Chromosome"/>
</dbReference>
<feature type="region of interest" description="Disordered" evidence="8">
    <location>
        <begin position="269"/>
        <end position="288"/>
    </location>
</feature>
<dbReference type="STRING" id="443218.AS9A_1730"/>
<evidence type="ECO:0000256" key="5">
    <source>
        <dbReference type="ARBA" id="ARBA00022806"/>
    </source>
</evidence>
<dbReference type="SMART" id="SM00382">
    <property type="entry name" value="AAA"/>
    <property type="match status" value="1"/>
</dbReference>
<evidence type="ECO:0000256" key="8">
    <source>
        <dbReference type="SAM" id="MobiDB-lite"/>
    </source>
</evidence>
<dbReference type="GO" id="GO:0003723">
    <property type="term" value="F:RNA binding"/>
    <property type="evidence" value="ECO:0007669"/>
    <property type="project" value="TreeGrafter"/>
</dbReference>
<dbReference type="HOGENOM" id="CLU_001832_3_3_11"/>
<keyword evidence="3" id="KW-0547">Nucleotide-binding</keyword>
<dbReference type="PANTHER" id="PTHR18934:SF99">
    <property type="entry name" value="ATP-DEPENDENT RNA HELICASE DHX37-RELATED"/>
    <property type="match status" value="1"/>
</dbReference>
<evidence type="ECO:0000256" key="4">
    <source>
        <dbReference type="ARBA" id="ARBA00022801"/>
    </source>
</evidence>
<evidence type="ECO:0000256" key="1">
    <source>
        <dbReference type="ARBA" id="ARBA00008792"/>
    </source>
</evidence>
<evidence type="ECO:0000256" key="3">
    <source>
        <dbReference type="ARBA" id="ARBA00022741"/>
    </source>
</evidence>
<organism evidence="11 12">
    <name type="scientific">Hoyosella subflava (strain DSM 45089 / JCM 17490 / NBRC 109087 / DQS3-9A1)</name>
    <name type="common">Amycolicicoccus subflavus</name>
    <dbReference type="NCBI Taxonomy" id="443218"/>
    <lineage>
        <taxon>Bacteria</taxon>
        <taxon>Bacillati</taxon>
        <taxon>Actinomycetota</taxon>
        <taxon>Actinomycetes</taxon>
        <taxon>Mycobacteriales</taxon>
        <taxon>Hoyosellaceae</taxon>
        <taxon>Hoyosella</taxon>
    </lineage>
</organism>
<dbReference type="SMART" id="SM00487">
    <property type="entry name" value="DEXDc"/>
    <property type="match status" value="1"/>
</dbReference>
<dbReference type="SMART" id="SM00847">
    <property type="entry name" value="HA2"/>
    <property type="match status" value="1"/>
</dbReference>
<evidence type="ECO:0000256" key="7">
    <source>
        <dbReference type="ARBA" id="ARBA00047984"/>
    </source>
</evidence>
<feature type="compositionally biased region" description="Basic and acidic residues" evidence="8">
    <location>
        <begin position="269"/>
        <end position="280"/>
    </location>
</feature>
<name>F6EKP3_HOYSD</name>
<dbReference type="CDD" id="cd17989">
    <property type="entry name" value="DEXHc_HrpA"/>
    <property type="match status" value="1"/>
</dbReference>
<dbReference type="PANTHER" id="PTHR18934">
    <property type="entry name" value="ATP-DEPENDENT RNA HELICASE"/>
    <property type="match status" value="1"/>
</dbReference>
<dbReference type="InterPro" id="IPR011545">
    <property type="entry name" value="DEAD/DEAH_box_helicase_dom"/>
</dbReference>